<sequence length="258" mass="30157">MKTSSLLQQLQQSFDSGEDYDMTFIVGGEEIHAHGFILKLRSPFMKEKLMRMPLKTSLRLQIKNVKPHDFKSFLSFLYTDDCEVTVTNVEVLLNFGHEWSVPSLIEKCFTFIENQIDETNIMHYAELGLKYLNSNGLLSKCFSILPDILLDVNFVYQKNGEWIPISYTLVMKIVKECERSDMLEDAFFRKVFDWAKRHCDRQGINPTPKNLKYFLNEILPFINFEHLRPVTMATIVRENDLLPADDFIDYLCKSIVKS</sequence>
<evidence type="ECO:0000313" key="1">
    <source>
        <dbReference type="Proteomes" id="UP000887579"/>
    </source>
</evidence>
<reference evidence="2" key="1">
    <citation type="submission" date="2022-11" db="UniProtKB">
        <authorList>
            <consortium name="WormBaseParasite"/>
        </authorList>
    </citation>
    <scope>IDENTIFICATION</scope>
</reference>
<proteinExistence type="predicted"/>
<dbReference type="WBParaSite" id="ES5_v2.g10333.t1">
    <property type="protein sequence ID" value="ES5_v2.g10333.t1"/>
    <property type="gene ID" value="ES5_v2.g10333"/>
</dbReference>
<name>A0AC34F047_9BILA</name>
<accession>A0AC34F047</accession>
<evidence type="ECO:0000313" key="2">
    <source>
        <dbReference type="WBParaSite" id="ES5_v2.g10333.t1"/>
    </source>
</evidence>
<organism evidence="1 2">
    <name type="scientific">Panagrolaimus sp. ES5</name>
    <dbReference type="NCBI Taxonomy" id="591445"/>
    <lineage>
        <taxon>Eukaryota</taxon>
        <taxon>Metazoa</taxon>
        <taxon>Ecdysozoa</taxon>
        <taxon>Nematoda</taxon>
        <taxon>Chromadorea</taxon>
        <taxon>Rhabditida</taxon>
        <taxon>Tylenchina</taxon>
        <taxon>Panagrolaimomorpha</taxon>
        <taxon>Panagrolaimoidea</taxon>
        <taxon>Panagrolaimidae</taxon>
        <taxon>Panagrolaimus</taxon>
    </lineage>
</organism>
<dbReference type="Proteomes" id="UP000887579">
    <property type="component" value="Unplaced"/>
</dbReference>
<protein>
    <submittedName>
        <fullName evidence="2">BTB domain-containing protein</fullName>
    </submittedName>
</protein>